<accession>A0A2L2TLV9</accession>
<dbReference type="Proteomes" id="UP000245910">
    <property type="component" value="Chromosome I"/>
</dbReference>
<dbReference type="AlphaFoldDB" id="A0A2L2TLV9"/>
<proteinExistence type="predicted"/>
<organism evidence="1 2">
    <name type="scientific">Fusarium venenatum</name>
    <dbReference type="NCBI Taxonomy" id="56646"/>
    <lineage>
        <taxon>Eukaryota</taxon>
        <taxon>Fungi</taxon>
        <taxon>Dikarya</taxon>
        <taxon>Ascomycota</taxon>
        <taxon>Pezizomycotina</taxon>
        <taxon>Sordariomycetes</taxon>
        <taxon>Hypocreomycetidae</taxon>
        <taxon>Hypocreales</taxon>
        <taxon>Nectriaceae</taxon>
        <taxon>Fusarium</taxon>
    </lineage>
</organism>
<evidence type="ECO:0000313" key="1">
    <source>
        <dbReference type="EMBL" id="CEI64206.1"/>
    </source>
</evidence>
<dbReference type="EMBL" id="LN649229">
    <property type="protein sequence ID" value="CEI64206.1"/>
    <property type="molecule type" value="Genomic_DNA"/>
</dbReference>
<evidence type="ECO:0000313" key="2">
    <source>
        <dbReference type="Proteomes" id="UP000245910"/>
    </source>
</evidence>
<reference evidence="2" key="1">
    <citation type="submission" date="2014-10" db="EMBL/GenBank/DDBJ databases">
        <authorList>
            <person name="King R."/>
        </authorList>
    </citation>
    <scope>NUCLEOTIDE SEQUENCE [LARGE SCALE GENOMIC DNA]</scope>
    <source>
        <strain evidence="2">A3/5</strain>
    </source>
</reference>
<name>A0A2L2TLV9_9HYPO</name>
<sequence>MVLCEAGSPLSITLHLPSHSRRINQINGCRTLSATILPIELRDFEGARRGKRWRGSLYCSSWQGWMAAVHKPYSPLRLDLHEFGSRGGPRGMSLVPRFFRLLMMVSDRHFLTMGLSQAMDDGLTSTRH</sequence>
<protein>
    <submittedName>
        <fullName evidence="1">Uncharacterized protein</fullName>
    </submittedName>
</protein>
<keyword evidence="2" id="KW-1185">Reference proteome</keyword>